<keyword evidence="5" id="KW-0479">Metal-binding</keyword>
<comment type="pathway">
    <text evidence="2">Secondary metabolite biosynthesis.</text>
</comment>
<dbReference type="InterPro" id="IPR050364">
    <property type="entry name" value="Cytochrome_P450_fung"/>
</dbReference>
<protein>
    <recommendedName>
        <fullName evidence="12">Cytochrome P450</fullName>
    </recommendedName>
</protein>
<keyword evidence="8" id="KW-0503">Monooxygenase</keyword>
<dbReference type="InterPro" id="IPR001128">
    <property type="entry name" value="Cyt_P450"/>
</dbReference>
<evidence type="ECO:0000256" key="6">
    <source>
        <dbReference type="ARBA" id="ARBA00023002"/>
    </source>
</evidence>
<keyword evidence="11" id="KW-1185">Reference proteome</keyword>
<keyword evidence="7" id="KW-0408">Iron</keyword>
<evidence type="ECO:0000256" key="7">
    <source>
        <dbReference type="ARBA" id="ARBA00023004"/>
    </source>
</evidence>
<name>A0ABR3A3Q5_9AGAR</name>
<dbReference type="InterPro" id="IPR036396">
    <property type="entry name" value="Cyt_P450_sf"/>
</dbReference>
<organism evidence="10 11">
    <name type="scientific">Marasmius tenuissimus</name>
    <dbReference type="NCBI Taxonomy" id="585030"/>
    <lineage>
        <taxon>Eukaryota</taxon>
        <taxon>Fungi</taxon>
        <taxon>Dikarya</taxon>
        <taxon>Basidiomycota</taxon>
        <taxon>Agaricomycotina</taxon>
        <taxon>Agaricomycetes</taxon>
        <taxon>Agaricomycetidae</taxon>
        <taxon>Agaricales</taxon>
        <taxon>Marasmiineae</taxon>
        <taxon>Marasmiaceae</taxon>
        <taxon>Marasmius</taxon>
    </lineage>
</organism>
<dbReference type="Gene3D" id="1.10.630.10">
    <property type="entry name" value="Cytochrome P450"/>
    <property type="match status" value="1"/>
</dbReference>
<evidence type="ECO:0000256" key="4">
    <source>
        <dbReference type="ARBA" id="ARBA00022617"/>
    </source>
</evidence>
<keyword evidence="6" id="KW-0560">Oxidoreductase</keyword>
<evidence type="ECO:0000256" key="2">
    <source>
        <dbReference type="ARBA" id="ARBA00005179"/>
    </source>
</evidence>
<comment type="similarity">
    <text evidence="3">Belongs to the cytochrome P450 family.</text>
</comment>
<evidence type="ECO:0000313" key="11">
    <source>
        <dbReference type="Proteomes" id="UP001437256"/>
    </source>
</evidence>
<accession>A0ABR3A3Q5</accession>
<evidence type="ECO:0000256" key="8">
    <source>
        <dbReference type="ARBA" id="ARBA00023033"/>
    </source>
</evidence>
<reference evidence="10 11" key="1">
    <citation type="submission" date="2024-05" db="EMBL/GenBank/DDBJ databases">
        <title>A draft genome resource for the thread blight pathogen Marasmius tenuissimus strain MS-2.</title>
        <authorList>
            <person name="Yulfo-Soto G.E."/>
            <person name="Baruah I.K."/>
            <person name="Amoako-Attah I."/>
            <person name="Bukari Y."/>
            <person name="Meinhardt L.W."/>
            <person name="Bailey B.A."/>
            <person name="Cohen S.P."/>
        </authorList>
    </citation>
    <scope>NUCLEOTIDE SEQUENCE [LARGE SCALE GENOMIC DNA]</scope>
    <source>
        <strain evidence="10 11">MS-2</strain>
    </source>
</reference>
<keyword evidence="9" id="KW-0732">Signal</keyword>
<dbReference type="PANTHER" id="PTHR46300:SF7">
    <property type="entry name" value="P450, PUTATIVE (EUROFUNG)-RELATED"/>
    <property type="match status" value="1"/>
</dbReference>
<evidence type="ECO:0000256" key="9">
    <source>
        <dbReference type="SAM" id="SignalP"/>
    </source>
</evidence>
<dbReference type="Proteomes" id="UP001437256">
    <property type="component" value="Unassembled WGS sequence"/>
</dbReference>
<dbReference type="CDD" id="cd11065">
    <property type="entry name" value="CYP64-like"/>
    <property type="match status" value="1"/>
</dbReference>
<feature type="chain" id="PRO_5046972324" description="Cytochrome P450" evidence="9">
    <location>
        <begin position="27"/>
        <end position="475"/>
    </location>
</feature>
<evidence type="ECO:0000313" key="10">
    <source>
        <dbReference type="EMBL" id="KAL0067949.1"/>
    </source>
</evidence>
<proteinExistence type="inferred from homology"/>
<gene>
    <name evidence="10" type="ORF">AAF712_005118</name>
</gene>
<evidence type="ECO:0008006" key="12">
    <source>
        <dbReference type="Google" id="ProtNLM"/>
    </source>
</evidence>
<dbReference type="PANTHER" id="PTHR46300">
    <property type="entry name" value="P450, PUTATIVE (EUROFUNG)-RELATED-RELATED"/>
    <property type="match status" value="1"/>
</dbReference>
<evidence type="ECO:0000256" key="5">
    <source>
        <dbReference type="ARBA" id="ARBA00022723"/>
    </source>
</evidence>
<evidence type="ECO:0000256" key="3">
    <source>
        <dbReference type="ARBA" id="ARBA00010617"/>
    </source>
</evidence>
<keyword evidence="4" id="KW-0349">Heme</keyword>
<dbReference type="EMBL" id="JBBXMP010000022">
    <property type="protein sequence ID" value="KAL0067949.1"/>
    <property type="molecule type" value="Genomic_DNA"/>
</dbReference>
<evidence type="ECO:0000256" key="1">
    <source>
        <dbReference type="ARBA" id="ARBA00001971"/>
    </source>
</evidence>
<feature type="signal peptide" evidence="9">
    <location>
        <begin position="1"/>
        <end position="26"/>
    </location>
</feature>
<sequence length="475" mass="53985">MQRIVLFTLFSSLVLVLLLLRRVARRGRPPCPPGPKGWPIIGDLKALQPKDNSPGSNYRWERYVDWSRQYNSPHIVSIPVFGERLIILNSKKAVDDLLDKRSAKYSDRPAMRMTNELSGCVIATTAELWAWDFAHMRHSDWWRLHRKTFHQQFQPRAMPQYYDIQRAATDSLIGKLTTTPGDFYDHIRHHAASIALKISHGYQPQTSMSSDPYVKLANNAVEGLIETAVPGTFLVDFFPALQYIPSWLPGAGFKRKARLWKRYCHELRDRPWEWFQSALAEGTAEPSFATRTLEKLAMSATKTSDQDRKMMEEVIKNCAGITYLAGSDTTVSVMLSFVLSMINHPEVQARAQAEVDSFVASSGKLPDFGDQDKLPYLEAVIAETLRHRPVAPYAVPHAVEEDDVYEGFWIPKGSTVIGNAWGVLHDKDVYGPEPLRFNPDRFMKEGDKDIPPHPEKYAFGFGRRLGFSFGPALIY</sequence>
<dbReference type="PRINTS" id="PR00385">
    <property type="entry name" value="P450"/>
</dbReference>
<dbReference type="PRINTS" id="PR00463">
    <property type="entry name" value="EP450I"/>
</dbReference>
<comment type="cofactor">
    <cofactor evidence="1">
        <name>heme</name>
        <dbReference type="ChEBI" id="CHEBI:30413"/>
    </cofactor>
</comment>
<comment type="caution">
    <text evidence="10">The sequence shown here is derived from an EMBL/GenBank/DDBJ whole genome shotgun (WGS) entry which is preliminary data.</text>
</comment>
<dbReference type="InterPro" id="IPR002401">
    <property type="entry name" value="Cyt_P450_E_grp-I"/>
</dbReference>
<dbReference type="Pfam" id="PF00067">
    <property type="entry name" value="p450"/>
    <property type="match status" value="1"/>
</dbReference>
<dbReference type="SUPFAM" id="SSF48264">
    <property type="entry name" value="Cytochrome P450"/>
    <property type="match status" value="1"/>
</dbReference>